<accession>A0ABQ3FE40</accession>
<feature type="domain" description="ABC transporter" evidence="6">
    <location>
        <begin position="5"/>
        <end position="238"/>
    </location>
</feature>
<sequence length="240" mass="25087">MMAKLGIHDLAVRYGKLTAISDLSFTVAEGERLFISGPNGAGKSSLLGAISGAVPAAHGRIEMDGDILSGLGPERIARRGLSMVPEGRRIFGGLTVQENLMVGTGIRRDRAAVADDLETAFTAFPILRTRAQAPAGALSGGQQQMLAIARALMTNPKVMLVDEPSLGLAPKVVDEVYDRLCSLQALRGLTLVIVEQSSTRAARVGGRMILMRGGRIVADGDAAGFAAADLLSEAYFGDPA</sequence>
<evidence type="ECO:0000313" key="8">
    <source>
        <dbReference type="Proteomes" id="UP000658305"/>
    </source>
</evidence>
<dbReference type="SMART" id="SM00382">
    <property type="entry name" value="AAA"/>
    <property type="match status" value="1"/>
</dbReference>
<evidence type="ECO:0000256" key="3">
    <source>
        <dbReference type="ARBA" id="ARBA00022741"/>
    </source>
</evidence>
<dbReference type="InterPro" id="IPR017871">
    <property type="entry name" value="ABC_transporter-like_CS"/>
</dbReference>
<dbReference type="PANTHER" id="PTHR43820">
    <property type="entry name" value="HIGH-AFFINITY BRANCHED-CHAIN AMINO ACID TRANSPORT ATP-BINDING PROTEIN LIVF"/>
    <property type="match status" value="1"/>
</dbReference>
<dbReference type="InterPro" id="IPR027417">
    <property type="entry name" value="P-loop_NTPase"/>
</dbReference>
<dbReference type="RefSeq" id="WP_229825369.1">
    <property type="nucleotide sequence ID" value="NZ_BMYI01000004.1"/>
</dbReference>
<dbReference type="PROSITE" id="PS50893">
    <property type="entry name" value="ABC_TRANSPORTER_2"/>
    <property type="match status" value="1"/>
</dbReference>
<dbReference type="InterPro" id="IPR003593">
    <property type="entry name" value="AAA+_ATPase"/>
</dbReference>
<evidence type="ECO:0000256" key="1">
    <source>
        <dbReference type="ARBA" id="ARBA00005417"/>
    </source>
</evidence>
<dbReference type="EMBL" id="BMYI01000004">
    <property type="protein sequence ID" value="GHC20200.1"/>
    <property type="molecule type" value="Genomic_DNA"/>
</dbReference>
<keyword evidence="2" id="KW-0813">Transport</keyword>
<gene>
    <name evidence="7" type="ORF">GCM10007291_18890</name>
</gene>
<evidence type="ECO:0000259" key="6">
    <source>
        <dbReference type="PROSITE" id="PS50893"/>
    </source>
</evidence>
<name>A0ABQ3FE40_9RHOB</name>
<evidence type="ECO:0000313" key="7">
    <source>
        <dbReference type="EMBL" id="GHC20200.1"/>
    </source>
</evidence>
<comment type="caution">
    <text evidence="7">The sequence shown here is derived from an EMBL/GenBank/DDBJ whole genome shotgun (WGS) entry which is preliminary data.</text>
</comment>
<proteinExistence type="inferred from homology"/>
<dbReference type="Pfam" id="PF00005">
    <property type="entry name" value="ABC_tran"/>
    <property type="match status" value="1"/>
</dbReference>
<keyword evidence="8" id="KW-1185">Reference proteome</keyword>
<dbReference type="SUPFAM" id="SSF52540">
    <property type="entry name" value="P-loop containing nucleoside triphosphate hydrolases"/>
    <property type="match status" value="1"/>
</dbReference>
<organism evidence="7 8">
    <name type="scientific">Gemmobacter nanjingensis</name>
    <dbReference type="NCBI Taxonomy" id="488454"/>
    <lineage>
        <taxon>Bacteria</taxon>
        <taxon>Pseudomonadati</taxon>
        <taxon>Pseudomonadota</taxon>
        <taxon>Alphaproteobacteria</taxon>
        <taxon>Rhodobacterales</taxon>
        <taxon>Paracoccaceae</taxon>
        <taxon>Gemmobacter</taxon>
    </lineage>
</organism>
<dbReference type="GO" id="GO:0005524">
    <property type="term" value="F:ATP binding"/>
    <property type="evidence" value="ECO:0007669"/>
    <property type="project" value="UniProtKB-KW"/>
</dbReference>
<reference evidence="8" key="1">
    <citation type="journal article" date="2019" name="Int. J. Syst. Evol. Microbiol.">
        <title>The Global Catalogue of Microorganisms (GCM) 10K type strain sequencing project: providing services to taxonomists for standard genome sequencing and annotation.</title>
        <authorList>
            <consortium name="The Broad Institute Genomics Platform"/>
            <consortium name="The Broad Institute Genome Sequencing Center for Infectious Disease"/>
            <person name="Wu L."/>
            <person name="Ma J."/>
        </authorList>
    </citation>
    <scope>NUCLEOTIDE SEQUENCE [LARGE SCALE GENOMIC DNA]</scope>
    <source>
        <strain evidence="8">KCTC 23298</strain>
    </source>
</reference>
<dbReference type="Gene3D" id="3.40.50.300">
    <property type="entry name" value="P-loop containing nucleotide triphosphate hydrolases"/>
    <property type="match status" value="1"/>
</dbReference>
<evidence type="ECO:0000256" key="2">
    <source>
        <dbReference type="ARBA" id="ARBA00022448"/>
    </source>
</evidence>
<dbReference type="InterPro" id="IPR052156">
    <property type="entry name" value="BCAA_Transport_ATP-bd_LivF"/>
</dbReference>
<protein>
    <submittedName>
        <fullName evidence="7">ABC transporter ATP-binding protein</fullName>
    </submittedName>
</protein>
<keyword evidence="4 7" id="KW-0067">ATP-binding</keyword>
<dbReference type="PANTHER" id="PTHR43820:SF4">
    <property type="entry name" value="HIGH-AFFINITY BRANCHED-CHAIN AMINO ACID TRANSPORT ATP-BINDING PROTEIN LIVF"/>
    <property type="match status" value="1"/>
</dbReference>
<dbReference type="Proteomes" id="UP000658305">
    <property type="component" value="Unassembled WGS sequence"/>
</dbReference>
<comment type="similarity">
    <text evidence="1">Belongs to the ABC transporter superfamily.</text>
</comment>
<dbReference type="InterPro" id="IPR003439">
    <property type="entry name" value="ABC_transporter-like_ATP-bd"/>
</dbReference>
<dbReference type="PROSITE" id="PS00211">
    <property type="entry name" value="ABC_TRANSPORTER_1"/>
    <property type="match status" value="1"/>
</dbReference>
<evidence type="ECO:0000256" key="4">
    <source>
        <dbReference type="ARBA" id="ARBA00022840"/>
    </source>
</evidence>
<dbReference type="CDD" id="cd03224">
    <property type="entry name" value="ABC_TM1139_LivF_branched"/>
    <property type="match status" value="1"/>
</dbReference>
<keyword evidence="5" id="KW-0029">Amino-acid transport</keyword>
<evidence type="ECO:0000256" key="5">
    <source>
        <dbReference type="ARBA" id="ARBA00022970"/>
    </source>
</evidence>
<keyword evidence="3" id="KW-0547">Nucleotide-binding</keyword>